<feature type="compositionally biased region" description="Polar residues" evidence="1">
    <location>
        <begin position="9"/>
        <end position="19"/>
    </location>
</feature>
<keyword evidence="4" id="KW-1185">Reference proteome</keyword>
<feature type="transmembrane region" description="Helical" evidence="2">
    <location>
        <begin position="177"/>
        <end position="197"/>
    </location>
</feature>
<dbReference type="EMBL" id="MU003778">
    <property type="protein sequence ID" value="KAF2723143.1"/>
    <property type="molecule type" value="Genomic_DNA"/>
</dbReference>
<sequence length="366" mass="40749">MATPEDSPIDSSRTSTTLPTIPEAAYRCRTTPEPPVNRLIGSQLAAALHRTFTSDATLVDRPSTSNSDFDDGINDLTHEPTRNYYDDLERRPSRLEIEEGRWWPSAKAWQTYFMQEVAKDHYLEAQLMWMTAATGCLDTMTYTTYSVFTTKMTGNTMFLALYALQHPSMNKHVEKNVAVSIGTFILGAIFFGHLGHCVRQRRRLWVLMTNFFQMMLVLAATAIRFWASREPVGPGAQGILALLSLAFSGQIALALCVQMPELNTTMITGAIIQICTDRNFFKIHNIARNRRVLFCISLLCGCFVGSSALVYKSPTCALLLVACFKGVGTFSFFFNHGIVDVVKSDLEAPGKVEGTATPINKILWGD</sequence>
<dbReference type="AlphaFoldDB" id="A0A9P4QCE9"/>
<keyword evidence="2" id="KW-0472">Membrane</keyword>
<feature type="transmembrane region" description="Helical" evidence="2">
    <location>
        <begin position="292"/>
        <end position="311"/>
    </location>
</feature>
<feature type="region of interest" description="Disordered" evidence="1">
    <location>
        <begin position="1"/>
        <end position="22"/>
    </location>
</feature>
<accession>A0A9P4QCE9</accession>
<name>A0A9P4QCE9_9PEZI</name>
<evidence type="ECO:0000256" key="1">
    <source>
        <dbReference type="SAM" id="MobiDB-lite"/>
    </source>
</evidence>
<dbReference type="Proteomes" id="UP000799441">
    <property type="component" value="Unassembled WGS sequence"/>
</dbReference>
<evidence type="ECO:0008006" key="5">
    <source>
        <dbReference type="Google" id="ProtNLM"/>
    </source>
</evidence>
<feature type="transmembrane region" description="Helical" evidence="2">
    <location>
        <begin position="204"/>
        <end position="227"/>
    </location>
</feature>
<evidence type="ECO:0000313" key="3">
    <source>
        <dbReference type="EMBL" id="KAF2723143.1"/>
    </source>
</evidence>
<reference evidence="3" key="1">
    <citation type="journal article" date="2020" name="Stud. Mycol.">
        <title>101 Dothideomycetes genomes: a test case for predicting lifestyles and emergence of pathogens.</title>
        <authorList>
            <person name="Haridas S."/>
            <person name="Albert R."/>
            <person name="Binder M."/>
            <person name="Bloem J."/>
            <person name="Labutti K."/>
            <person name="Salamov A."/>
            <person name="Andreopoulos B."/>
            <person name="Baker S."/>
            <person name="Barry K."/>
            <person name="Bills G."/>
            <person name="Bluhm B."/>
            <person name="Cannon C."/>
            <person name="Castanera R."/>
            <person name="Culley D."/>
            <person name="Daum C."/>
            <person name="Ezra D."/>
            <person name="Gonzalez J."/>
            <person name="Henrissat B."/>
            <person name="Kuo A."/>
            <person name="Liang C."/>
            <person name="Lipzen A."/>
            <person name="Lutzoni F."/>
            <person name="Magnuson J."/>
            <person name="Mondo S."/>
            <person name="Nolan M."/>
            <person name="Ohm R."/>
            <person name="Pangilinan J."/>
            <person name="Park H.-J."/>
            <person name="Ramirez L."/>
            <person name="Alfaro M."/>
            <person name="Sun H."/>
            <person name="Tritt A."/>
            <person name="Yoshinaga Y."/>
            <person name="Zwiers L.-H."/>
            <person name="Turgeon B."/>
            <person name="Goodwin S."/>
            <person name="Spatafora J."/>
            <person name="Crous P."/>
            <person name="Grigoriev I."/>
        </authorList>
    </citation>
    <scope>NUCLEOTIDE SEQUENCE</scope>
    <source>
        <strain evidence="3">CBS 116435</strain>
    </source>
</reference>
<dbReference type="PANTHER" id="PTHR37488">
    <property type="entry name" value="DUF1275 DOMAIN-CONTAINING PROTEIN"/>
    <property type="match status" value="1"/>
</dbReference>
<organism evidence="3 4">
    <name type="scientific">Polychaeton citri CBS 116435</name>
    <dbReference type="NCBI Taxonomy" id="1314669"/>
    <lineage>
        <taxon>Eukaryota</taxon>
        <taxon>Fungi</taxon>
        <taxon>Dikarya</taxon>
        <taxon>Ascomycota</taxon>
        <taxon>Pezizomycotina</taxon>
        <taxon>Dothideomycetes</taxon>
        <taxon>Dothideomycetidae</taxon>
        <taxon>Capnodiales</taxon>
        <taxon>Capnodiaceae</taxon>
        <taxon>Polychaeton</taxon>
    </lineage>
</organism>
<gene>
    <name evidence="3" type="ORF">K431DRAFT_302070</name>
</gene>
<dbReference type="PANTHER" id="PTHR37488:SF2">
    <property type="entry name" value="DUF1275 DOMAIN-CONTAINING PROTEIN"/>
    <property type="match status" value="1"/>
</dbReference>
<evidence type="ECO:0000256" key="2">
    <source>
        <dbReference type="SAM" id="Phobius"/>
    </source>
</evidence>
<comment type="caution">
    <text evidence="3">The sequence shown here is derived from an EMBL/GenBank/DDBJ whole genome shotgun (WGS) entry which is preliminary data.</text>
</comment>
<feature type="transmembrane region" description="Helical" evidence="2">
    <location>
        <begin position="239"/>
        <end position="257"/>
    </location>
</feature>
<feature type="transmembrane region" description="Helical" evidence="2">
    <location>
        <begin position="317"/>
        <end position="334"/>
    </location>
</feature>
<dbReference type="OrthoDB" id="5223589at2759"/>
<dbReference type="Pfam" id="PF06912">
    <property type="entry name" value="DUF1275"/>
    <property type="match status" value="1"/>
</dbReference>
<dbReference type="InterPro" id="IPR010699">
    <property type="entry name" value="DUF1275"/>
</dbReference>
<proteinExistence type="predicted"/>
<protein>
    <recommendedName>
        <fullName evidence="5">DUF1275 domain protein</fullName>
    </recommendedName>
</protein>
<keyword evidence="2" id="KW-1133">Transmembrane helix</keyword>
<evidence type="ECO:0000313" key="4">
    <source>
        <dbReference type="Proteomes" id="UP000799441"/>
    </source>
</evidence>
<keyword evidence="2" id="KW-0812">Transmembrane</keyword>